<dbReference type="SUPFAM" id="SSF69635">
    <property type="entry name" value="Type III secretory system chaperone-like"/>
    <property type="match status" value="1"/>
</dbReference>
<evidence type="ECO:0000313" key="2">
    <source>
        <dbReference type="Proteomes" id="UP000030170"/>
    </source>
</evidence>
<keyword evidence="2" id="KW-1185">Reference proteome</keyword>
<dbReference type="RefSeq" id="WP_036530162.1">
    <property type="nucleotide sequence ID" value="NZ_JJML01000001.1"/>
</dbReference>
<dbReference type="Gene3D" id="3.30.1460.10">
    <property type="match status" value="1"/>
</dbReference>
<dbReference type="Pfam" id="PF10722">
    <property type="entry name" value="YbjN"/>
    <property type="match status" value="1"/>
</dbReference>
<protein>
    <recommendedName>
        <fullName evidence="3">YbjN domain-containing protein</fullName>
    </recommendedName>
</protein>
<dbReference type="InterPro" id="IPR019660">
    <property type="entry name" value="Put_sensory_transdc_reg_YbjN"/>
</dbReference>
<dbReference type="EMBL" id="JJML01000001">
    <property type="protein sequence ID" value="KGF74004.1"/>
    <property type="molecule type" value="Genomic_DNA"/>
</dbReference>
<dbReference type="AlphaFoldDB" id="A0A098TNY3"/>
<name>A0A098TNY3_9CYAN</name>
<dbReference type="STRING" id="1497020.DO97_00270"/>
<comment type="caution">
    <text evidence="1">The sequence shown here is derived from an EMBL/GenBank/DDBJ whole genome shotgun (WGS) entry which is preliminary data.</text>
</comment>
<accession>A0A098TNY3</accession>
<reference evidence="1 2" key="1">
    <citation type="journal article" date="2014" name="Mol. Ecol.">
        <title>Evolution of Synechococcus.</title>
        <authorList>
            <person name="Dvorak P."/>
            <person name="Casamatta D."/>
            <person name="Hasler P."/>
            <person name="Poulickova A."/>
            <person name="Ondrej V."/>
            <person name="Sanges R."/>
        </authorList>
    </citation>
    <scope>NUCLEOTIDE SEQUENCE [LARGE SCALE GENOMIC DNA]</scope>
    <source>
        <strain evidence="1 2">CAUP A 1101</strain>
    </source>
</reference>
<dbReference type="OrthoDB" id="424058at2"/>
<evidence type="ECO:0000313" key="1">
    <source>
        <dbReference type="EMBL" id="KGF74004.1"/>
    </source>
</evidence>
<sequence length="160" mass="17692">MTTLPPSTETTANVDLFSDWLESITPNHIEIIETVISSLDSDRSAMVSHSDGGYLWKFNYGSVEVFVQLTGLTDEDTFTVWASVLKLPAKNEPQLMRALLEMNWSATFEARFAILDDQVVVLTSRTLAELSPSEISRSVTVVASIADNNDDDLQAEFSQA</sequence>
<proteinExistence type="predicted"/>
<dbReference type="CDD" id="cd17036">
    <property type="entry name" value="T3SC_YbjN-like_1"/>
    <property type="match status" value="1"/>
</dbReference>
<organism evidence="1 2">
    <name type="scientific">Neosynechococcus sphagnicola sy1</name>
    <dbReference type="NCBI Taxonomy" id="1497020"/>
    <lineage>
        <taxon>Bacteria</taxon>
        <taxon>Bacillati</taxon>
        <taxon>Cyanobacteriota</taxon>
        <taxon>Cyanophyceae</taxon>
        <taxon>Neosynechococcales</taxon>
        <taxon>Neosynechococcaceae</taxon>
        <taxon>Neosynechococcus</taxon>
    </lineage>
</organism>
<dbReference type="Proteomes" id="UP000030170">
    <property type="component" value="Unassembled WGS sequence"/>
</dbReference>
<gene>
    <name evidence="1" type="ORF">DO97_00270</name>
</gene>
<evidence type="ECO:0008006" key="3">
    <source>
        <dbReference type="Google" id="ProtNLM"/>
    </source>
</evidence>